<proteinExistence type="inferred from homology"/>
<dbReference type="Proteomes" id="UP000027135">
    <property type="component" value="Unassembled WGS sequence"/>
</dbReference>
<reference evidence="5 6" key="1">
    <citation type="journal article" date="2014" name="Nat. Commun.">
        <title>Molecular traces of alternative social organization in a termite genome.</title>
        <authorList>
            <person name="Terrapon N."/>
            <person name="Li C."/>
            <person name="Robertson H.M."/>
            <person name="Ji L."/>
            <person name="Meng X."/>
            <person name="Booth W."/>
            <person name="Chen Z."/>
            <person name="Childers C.P."/>
            <person name="Glastad K.M."/>
            <person name="Gokhale K."/>
            <person name="Gowin J."/>
            <person name="Gronenberg W."/>
            <person name="Hermansen R.A."/>
            <person name="Hu H."/>
            <person name="Hunt B.G."/>
            <person name="Huylmans A.K."/>
            <person name="Khalil S.M."/>
            <person name="Mitchell R.D."/>
            <person name="Munoz-Torres M.C."/>
            <person name="Mustard J.A."/>
            <person name="Pan H."/>
            <person name="Reese J.T."/>
            <person name="Scharf M.E."/>
            <person name="Sun F."/>
            <person name="Vogel H."/>
            <person name="Xiao J."/>
            <person name="Yang W."/>
            <person name="Yang Z."/>
            <person name="Yang Z."/>
            <person name="Zhou J."/>
            <person name="Zhu J."/>
            <person name="Brent C.S."/>
            <person name="Elsik C.G."/>
            <person name="Goodisman M.A."/>
            <person name="Liberles D.A."/>
            <person name="Roe R.M."/>
            <person name="Vargo E.L."/>
            <person name="Vilcinskas A."/>
            <person name="Wang J."/>
            <person name="Bornberg-Bauer E."/>
            <person name="Korb J."/>
            <person name="Zhang G."/>
            <person name="Liebig J."/>
        </authorList>
    </citation>
    <scope>NUCLEOTIDE SEQUENCE [LARGE SCALE GENOMIC DNA]</scope>
    <source>
        <tissue evidence="5">Whole organism</tissue>
    </source>
</reference>
<name>A0A067RB25_ZOONE</name>
<dbReference type="EMBL" id="KK852622">
    <property type="protein sequence ID" value="KDR19987.1"/>
    <property type="molecule type" value="Genomic_DNA"/>
</dbReference>
<keyword evidence="2" id="KW-0175">Coiled coil</keyword>
<dbReference type="InParanoid" id="A0A067RB25"/>
<evidence type="ECO:0000256" key="3">
    <source>
        <dbReference type="SAM" id="MobiDB-lite"/>
    </source>
</evidence>
<evidence type="ECO:0000313" key="5">
    <source>
        <dbReference type="EMBL" id="KDR19987.1"/>
    </source>
</evidence>
<feature type="compositionally biased region" description="Basic and acidic residues" evidence="3">
    <location>
        <begin position="206"/>
        <end position="221"/>
    </location>
</feature>
<dbReference type="STRING" id="136037.A0A067RB25"/>
<feature type="region of interest" description="Disordered" evidence="3">
    <location>
        <begin position="93"/>
        <end position="144"/>
    </location>
</feature>
<dbReference type="PANTHER" id="PTHR31938:SF4">
    <property type="entry name" value="NUCLEAR SPECKLE SPLICING REGULATORY PROTEIN 1"/>
    <property type="match status" value="1"/>
</dbReference>
<feature type="compositionally biased region" description="Basic and acidic residues" evidence="3">
    <location>
        <begin position="93"/>
        <end position="105"/>
    </location>
</feature>
<keyword evidence="6" id="KW-1185">Reference proteome</keyword>
<dbReference type="eggNOG" id="KOG2117">
    <property type="taxonomic scope" value="Eukaryota"/>
</dbReference>
<dbReference type="OrthoDB" id="446635at2759"/>
<dbReference type="GO" id="GO:0000381">
    <property type="term" value="P:regulation of alternative mRNA splicing, via spliceosome"/>
    <property type="evidence" value="ECO:0007669"/>
    <property type="project" value="InterPro"/>
</dbReference>
<feature type="compositionally biased region" description="Basic and acidic residues" evidence="3">
    <location>
        <begin position="314"/>
        <end position="330"/>
    </location>
</feature>
<feature type="compositionally biased region" description="Basic and acidic residues" evidence="3">
    <location>
        <begin position="114"/>
        <end position="144"/>
    </location>
</feature>
<feature type="compositionally biased region" description="Basic and acidic residues" evidence="3">
    <location>
        <begin position="229"/>
        <end position="239"/>
    </location>
</feature>
<evidence type="ECO:0000256" key="1">
    <source>
        <dbReference type="ARBA" id="ARBA00010126"/>
    </source>
</evidence>
<feature type="compositionally biased region" description="Basic and acidic residues" evidence="3">
    <location>
        <begin position="252"/>
        <end position="267"/>
    </location>
</feature>
<dbReference type="InterPro" id="IPR042816">
    <property type="entry name" value="Nsrp1"/>
</dbReference>
<feature type="compositionally biased region" description="Basic and acidic residues" evidence="3">
    <location>
        <begin position="342"/>
        <end position="372"/>
    </location>
</feature>
<protein>
    <submittedName>
        <fullName evidence="5">Coiled-coil domain-containing protein 55</fullName>
    </submittedName>
</protein>
<evidence type="ECO:0000256" key="2">
    <source>
        <dbReference type="ARBA" id="ARBA00023054"/>
    </source>
</evidence>
<sequence>MNVMASSQKQYGLLVPKKANQGPLQPRLAIFGDNSDSDNDGGADWVKKALKQESEKGVQKKQTKLEMQRALEQDPTVYQYDEIYDKLEERKTETKAIKKDQEKKPRYIQSLMKQAERRKREQERRVEREVQKEREAEGEEFKDKEEFVTSAYRKKLEEFKKLDEEERLQDHIDALVPKQKDLSGFYHHLYKQVVGEEDCKDSITMKQDEVDKNKSAVKDTSDTVGTSKSENKGQNERKIARQYRKRKNSSSESEKDENKISELKTNVDADSDFTGHNSDSDGSDNEKDMKKRVKINAVEKKSKSEVFTSGSEEGEIKEANDAKTHSKNEDSSELIKVSACNDSKKLQSDESGGKEKEKDKRISGDKEADKENCIAMPEPPKCSIWEKRTAGPVFEAALERYFARKATKSAS</sequence>
<dbReference type="PANTHER" id="PTHR31938">
    <property type="entry name" value="NUCLEAR SPECKLE SPLICING REGULATORY PROTEIN 1"/>
    <property type="match status" value="1"/>
</dbReference>
<comment type="similarity">
    <text evidence="1">Belongs to the NSRP1 family.</text>
</comment>
<organism evidence="5 6">
    <name type="scientific">Zootermopsis nevadensis</name>
    <name type="common">Dampwood termite</name>
    <dbReference type="NCBI Taxonomy" id="136037"/>
    <lineage>
        <taxon>Eukaryota</taxon>
        <taxon>Metazoa</taxon>
        <taxon>Ecdysozoa</taxon>
        <taxon>Arthropoda</taxon>
        <taxon>Hexapoda</taxon>
        <taxon>Insecta</taxon>
        <taxon>Pterygota</taxon>
        <taxon>Neoptera</taxon>
        <taxon>Polyneoptera</taxon>
        <taxon>Dictyoptera</taxon>
        <taxon>Blattodea</taxon>
        <taxon>Blattoidea</taxon>
        <taxon>Termitoidae</taxon>
        <taxon>Termopsidae</taxon>
        <taxon>Zootermopsis</taxon>
    </lineage>
</organism>
<feature type="region of interest" description="Disordered" evidence="3">
    <location>
        <begin position="206"/>
        <end position="378"/>
    </location>
</feature>
<dbReference type="OMA" id="HLYEQKM"/>
<evidence type="ECO:0000259" key="4">
    <source>
        <dbReference type="Pfam" id="PF09745"/>
    </source>
</evidence>
<dbReference type="InterPro" id="IPR018612">
    <property type="entry name" value="NSRP1_N"/>
</dbReference>
<gene>
    <name evidence="5" type="ORF">L798_05953</name>
</gene>
<dbReference type="AlphaFoldDB" id="A0A067RB25"/>
<dbReference type="Pfam" id="PF09745">
    <property type="entry name" value="NSRP1_N"/>
    <property type="match status" value="1"/>
</dbReference>
<feature type="domain" description="Nuclear speckle splicing regulatory protein 1 N-terminal" evidence="4">
    <location>
        <begin position="64"/>
        <end position="173"/>
    </location>
</feature>
<accession>A0A067RB25</accession>
<evidence type="ECO:0000313" key="6">
    <source>
        <dbReference type="Proteomes" id="UP000027135"/>
    </source>
</evidence>